<accession>A0AAV6HQ92</accession>
<evidence type="ECO:0000256" key="1">
    <source>
        <dbReference type="SAM" id="MobiDB-lite"/>
    </source>
</evidence>
<feature type="compositionally biased region" description="Polar residues" evidence="1">
    <location>
        <begin position="1"/>
        <end position="10"/>
    </location>
</feature>
<evidence type="ECO:0000313" key="4">
    <source>
        <dbReference type="EMBL" id="KAG5515983.1"/>
    </source>
</evidence>
<evidence type="ECO:0000259" key="3">
    <source>
        <dbReference type="Pfam" id="PF10551"/>
    </source>
</evidence>
<feature type="domain" description="FAR1" evidence="2">
    <location>
        <begin position="75"/>
        <end position="163"/>
    </location>
</feature>
<organism evidence="4 5">
    <name type="scientific">Rhododendron griersonianum</name>
    <dbReference type="NCBI Taxonomy" id="479676"/>
    <lineage>
        <taxon>Eukaryota</taxon>
        <taxon>Viridiplantae</taxon>
        <taxon>Streptophyta</taxon>
        <taxon>Embryophyta</taxon>
        <taxon>Tracheophyta</taxon>
        <taxon>Spermatophyta</taxon>
        <taxon>Magnoliopsida</taxon>
        <taxon>eudicotyledons</taxon>
        <taxon>Gunneridae</taxon>
        <taxon>Pentapetalae</taxon>
        <taxon>asterids</taxon>
        <taxon>Ericales</taxon>
        <taxon>Ericaceae</taxon>
        <taxon>Ericoideae</taxon>
        <taxon>Rhodoreae</taxon>
        <taxon>Rhododendron</taxon>
    </lineage>
</organism>
<dbReference type="InterPro" id="IPR004330">
    <property type="entry name" value="FAR1_DNA_bnd_dom"/>
</dbReference>
<dbReference type="InterPro" id="IPR018289">
    <property type="entry name" value="MULE_transposase_dom"/>
</dbReference>
<evidence type="ECO:0008006" key="6">
    <source>
        <dbReference type="Google" id="ProtNLM"/>
    </source>
</evidence>
<dbReference type="AlphaFoldDB" id="A0AAV6HQ92"/>
<dbReference type="Pfam" id="PF10551">
    <property type="entry name" value="MULE"/>
    <property type="match status" value="1"/>
</dbReference>
<evidence type="ECO:0000259" key="2">
    <source>
        <dbReference type="Pfam" id="PF03101"/>
    </source>
</evidence>
<feature type="domain" description="MULE transposase" evidence="3">
    <location>
        <begin position="287"/>
        <end position="380"/>
    </location>
</feature>
<name>A0AAV6HQ92_9ERIC</name>
<keyword evidence="5" id="KW-1185">Reference proteome</keyword>
<dbReference type="PANTHER" id="PTHR47718:SF2">
    <property type="entry name" value="PROTEIN FAR1-RELATED SEQUENCE 5-LIKE"/>
    <property type="match status" value="1"/>
</dbReference>
<dbReference type="EMBL" id="JACTNZ010000013">
    <property type="protein sequence ID" value="KAG5515983.1"/>
    <property type="molecule type" value="Genomic_DNA"/>
</dbReference>
<feature type="region of interest" description="Disordered" evidence="1">
    <location>
        <begin position="1"/>
        <end position="53"/>
    </location>
</feature>
<dbReference type="Pfam" id="PF03101">
    <property type="entry name" value="FAR1"/>
    <property type="match status" value="1"/>
</dbReference>
<gene>
    <name evidence="4" type="ORF">RHGRI_036876</name>
</gene>
<protein>
    <recommendedName>
        <fullName evidence="6">Protein FAR1-RELATED SEQUENCE</fullName>
    </recommendedName>
</protein>
<proteinExistence type="predicted"/>
<sequence>MAMDSSQQGATAIPLCQDQPPSELPEDSTENLPESSPTRMEDDGREEDVKENEDLSKRYLPCVKMEFESEQEAFDFYNEYARISGFCVRRHWHTLSKIDGILIARMFVCNKEGQKEKDKQSLVVEQPHKETRSNCLASMYISLNRNTSKWVVKKFEENHNHVLHLPEHSHLLKSHKIVSEAQAINIDIAADIGLSLKASHDLLSAQVGGKECLGFTWEDQKNYLRTRRHRSLKFGESGALLGYFRNQAAQNPYFYYAIQLDKEDMITNIFWADHEMITDYALFGDALSFDTTFRTNKEYRPFALFAGFNHFRMTCIFGAVLLYDETAESFEWLFKTFLHAMSRKKPITIFTDQDAAMAKAIKSVLPDVSHGLCTFHLNQNALKHLGHLFKAESDFGKELNACIFGYEEPDELKKAWETLVQKYNLKDNTWMAKTWEIKEKWAHVYMKWSFSTGMRSTQLSESLNAKLKKCLKSDLNIVQFFTQWDTIVLEKRYEESKAIFNSREKFQRTKLKESPILIQVSQVYSPPLFDLFHNEHIDHAATTTIVHGSSLKQPPDVYIPQMVSYEDGSQSIASSSQASHNPQTLKVCLNCVNSLNVFCDH</sequence>
<evidence type="ECO:0000313" key="5">
    <source>
        <dbReference type="Proteomes" id="UP000823749"/>
    </source>
</evidence>
<dbReference type="PANTHER" id="PTHR47718">
    <property type="entry name" value="OS01G0519700 PROTEIN"/>
    <property type="match status" value="1"/>
</dbReference>
<comment type="caution">
    <text evidence="4">The sequence shown here is derived from an EMBL/GenBank/DDBJ whole genome shotgun (WGS) entry which is preliminary data.</text>
</comment>
<dbReference type="Proteomes" id="UP000823749">
    <property type="component" value="Chromosome 13"/>
</dbReference>
<reference evidence="4 5" key="1">
    <citation type="submission" date="2020-08" db="EMBL/GenBank/DDBJ databases">
        <title>Plant Genome Project.</title>
        <authorList>
            <person name="Zhang R.-G."/>
        </authorList>
    </citation>
    <scope>NUCLEOTIDE SEQUENCE [LARGE SCALE GENOMIC DNA]</scope>
    <source>
        <strain evidence="4">WSP0</strain>
        <tissue evidence="4">Leaf</tissue>
    </source>
</reference>